<evidence type="ECO:0000256" key="1">
    <source>
        <dbReference type="ARBA" id="ARBA00010952"/>
    </source>
</evidence>
<keyword evidence="3" id="KW-0882">Thioester bond</keyword>
<dbReference type="InterPro" id="IPR036595">
    <property type="entry name" value="A-macroglobulin_rcpt-bd_sf"/>
</dbReference>
<accession>A0A646QE55</accession>
<feature type="chain" id="PRO_5024788396" description="TEP1-F" evidence="9">
    <location>
        <begin position="20"/>
        <end position="1431"/>
    </location>
</feature>
<dbReference type="SMART" id="SM01361">
    <property type="entry name" value="A2M_recep"/>
    <property type="match status" value="1"/>
</dbReference>
<feature type="signal peptide" evidence="9">
    <location>
        <begin position="1"/>
        <end position="19"/>
    </location>
</feature>
<dbReference type="SMART" id="SM01359">
    <property type="entry name" value="A2M_N_2"/>
    <property type="match status" value="1"/>
</dbReference>
<dbReference type="InterPro" id="IPR019742">
    <property type="entry name" value="MacrogloblnA2_CS"/>
</dbReference>
<dbReference type="Gene3D" id="2.60.40.1930">
    <property type="match status" value="2"/>
</dbReference>
<dbReference type="InterPro" id="IPR050473">
    <property type="entry name" value="A2M/Complement_sys"/>
</dbReference>
<dbReference type="InterPro" id="IPR011625">
    <property type="entry name" value="A2M_N_BRD"/>
</dbReference>
<dbReference type="PANTHER" id="PTHR11412:SF136">
    <property type="entry name" value="CD109 ANTIGEN"/>
    <property type="match status" value="1"/>
</dbReference>
<organism evidence="13">
    <name type="scientific">Hemiscolopendra marginata</name>
    <dbReference type="NCBI Taxonomy" id="943146"/>
    <lineage>
        <taxon>Eukaryota</taxon>
        <taxon>Metazoa</taxon>
        <taxon>Ecdysozoa</taxon>
        <taxon>Arthropoda</taxon>
        <taxon>Myriapoda</taxon>
        <taxon>Chilopoda</taxon>
        <taxon>Pleurostigmophora</taxon>
        <taxon>Scolopendromorpha</taxon>
        <taxon>Scolopendridae</taxon>
        <taxon>Hemiscolopendra</taxon>
    </lineage>
</organism>
<dbReference type="FunFam" id="2.60.40.1930:FF:000001">
    <property type="entry name" value="CD109 isoform 3"/>
    <property type="match status" value="1"/>
</dbReference>
<dbReference type="Pfam" id="PF00207">
    <property type="entry name" value="A2M"/>
    <property type="match status" value="1"/>
</dbReference>
<proteinExistence type="inferred from homology"/>
<dbReference type="InterPro" id="IPR009048">
    <property type="entry name" value="A-macroglobulin_rcpt-bd"/>
</dbReference>
<name>A0A646QE55_9MYRI</name>
<evidence type="ECO:0000256" key="7">
    <source>
        <dbReference type="ARBA" id="ARBA00063781"/>
    </source>
</evidence>
<evidence type="ECO:0000259" key="11">
    <source>
        <dbReference type="SMART" id="SM01360"/>
    </source>
</evidence>
<dbReference type="Gene3D" id="6.20.50.160">
    <property type="match status" value="1"/>
</dbReference>
<feature type="domain" description="Alpha-macroglobulin receptor-binding" evidence="12">
    <location>
        <begin position="1322"/>
        <end position="1410"/>
    </location>
</feature>
<dbReference type="InterPro" id="IPR041813">
    <property type="entry name" value="A2M_TED"/>
</dbReference>
<dbReference type="Gene3D" id="2.60.120.1540">
    <property type="match status" value="1"/>
</dbReference>
<dbReference type="SUPFAM" id="SSF48239">
    <property type="entry name" value="Terpenoid cyclases/Protein prenyltransferases"/>
    <property type="match status" value="1"/>
</dbReference>
<dbReference type="GO" id="GO:0005615">
    <property type="term" value="C:extracellular space"/>
    <property type="evidence" value="ECO:0007669"/>
    <property type="project" value="InterPro"/>
</dbReference>
<dbReference type="Gene3D" id="2.60.40.2950">
    <property type="match status" value="1"/>
</dbReference>
<keyword evidence="2 9" id="KW-0732">Signal</keyword>
<dbReference type="Gene3D" id="2.60.40.690">
    <property type="entry name" value="Alpha-macroglobulin, receptor-binding domain"/>
    <property type="match status" value="1"/>
</dbReference>
<comment type="subunit">
    <text evidence="7">Heterodimer of a TEP1-N chain and an TEP1-C chain non-covalently linked. Forms a complex composed of TEP1-N and TEP1-C heterodimer, LRIM1 and APL1C; the interaction stabilizes TEP1-N and TEP1-C heterodimer, prevents its binding to tissues while circulating in the hemolymph and protects the thioester bond from hydrolysis. Mature TEP1 and to a lesser extent full-length TEP1 interact with SPCLIP1; the interaction is induced by microbial infection.</text>
</comment>
<dbReference type="Pfam" id="PF17791">
    <property type="entry name" value="MG3"/>
    <property type="match status" value="1"/>
</dbReference>
<dbReference type="InterPro" id="IPR049135">
    <property type="entry name" value="TEP1_CUB2"/>
</dbReference>
<dbReference type="InterPro" id="IPR047565">
    <property type="entry name" value="Alpha-macroglob_thiol-ester_cl"/>
</dbReference>
<evidence type="ECO:0000256" key="4">
    <source>
        <dbReference type="ARBA" id="ARBA00023157"/>
    </source>
</evidence>
<dbReference type="FunFam" id="1.50.10.20:FF:000001">
    <property type="entry name" value="CD109 isoform 1"/>
    <property type="match status" value="1"/>
</dbReference>
<dbReference type="Pfam" id="PF07677">
    <property type="entry name" value="A2M_recep"/>
    <property type="match status" value="1"/>
</dbReference>
<evidence type="ECO:0000256" key="2">
    <source>
        <dbReference type="ARBA" id="ARBA00022729"/>
    </source>
</evidence>
<comment type="similarity">
    <text evidence="1">Belongs to the protease inhibitor I39 (alpha-2-macroglobulin) family.</text>
</comment>
<dbReference type="PANTHER" id="PTHR11412">
    <property type="entry name" value="MACROGLOBULIN / COMPLEMENT"/>
    <property type="match status" value="1"/>
</dbReference>
<dbReference type="PROSITE" id="PS00477">
    <property type="entry name" value="ALPHA_2_MACROGLOBULIN"/>
    <property type="match status" value="1"/>
</dbReference>
<dbReference type="Pfam" id="PF07678">
    <property type="entry name" value="TED_complement"/>
    <property type="match status" value="1"/>
</dbReference>
<dbReference type="InterPro" id="IPR001599">
    <property type="entry name" value="Macroglobln_a2"/>
</dbReference>
<dbReference type="CDD" id="cd02897">
    <property type="entry name" value="A2M_2"/>
    <property type="match status" value="1"/>
</dbReference>
<dbReference type="Pfam" id="PF17790">
    <property type="entry name" value="MG1"/>
    <property type="match status" value="1"/>
</dbReference>
<dbReference type="InterPro" id="IPR013783">
    <property type="entry name" value="Ig-like_fold"/>
</dbReference>
<reference evidence="13" key="1">
    <citation type="submission" date="2018-11" db="EMBL/GenBank/DDBJ databases">
        <title>Venom-gland transcriptomics and venom proteomics of the Florida green centipede (Hemiscolopendra marginata) reveal sex-based variation in a centipede venom.</title>
        <authorList>
            <person name="Nystrom G.S."/>
            <person name="Ward M.J."/>
            <person name="Ellsworth S.A."/>
            <person name="Rokyta D.R."/>
        </authorList>
    </citation>
    <scope>NUCLEOTIDE SEQUENCE</scope>
    <source>
        <tissue evidence="13">Venom gland</tissue>
    </source>
</reference>
<evidence type="ECO:0000256" key="8">
    <source>
        <dbReference type="ARBA" id="ARBA00078071"/>
    </source>
</evidence>
<evidence type="ECO:0000256" key="9">
    <source>
        <dbReference type="SAM" id="SignalP"/>
    </source>
</evidence>
<dbReference type="Pfam" id="PF07703">
    <property type="entry name" value="A2M_BRD"/>
    <property type="match status" value="1"/>
</dbReference>
<feature type="domain" description="Alpha-2-macroglobulin bait region" evidence="10">
    <location>
        <begin position="436"/>
        <end position="572"/>
    </location>
</feature>
<dbReference type="Pfam" id="PF01835">
    <property type="entry name" value="MG2"/>
    <property type="match status" value="1"/>
</dbReference>
<evidence type="ECO:0000259" key="10">
    <source>
        <dbReference type="SMART" id="SM01359"/>
    </source>
</evidence>
<evidence type="ECO:0000256" key="3">
    <source>
        <dbReference type="ARBA" id="ARBA00022966"/>
    </source>
</evidence>
<dbReference type="Gene3D" id="1.50.10.20">
    <property type="match status" value="1"/>
</dbReference>
<evidence type="ECO:0000256" key="6">
    <source>
        <dbReference type="ARBA" id="ARBA00057615"/>
    </source>
</evidence>
<evidence type="ECO:0000256" key="5">
    <source>
        <dbReference type="ARBA" id="ARBA00023180"/>
    </source>
</evidence>
<dbReference type="Gene3D" id="2.20.130.20">
    <property type="match status" value="1"/>
</dbReference>
<keyword evidence="5" id="KW-0325">Glycoprotein</keyword>
<dbReference type="SMART" id="SM01360">
    <property type="entry name" value="A2M"/>
    <property type="match status" value="1"/>
</dbReference>
<dbReference type="SUPFAM" id="SSF49410">
    <property type="entry name" value="Alpha-macroglobulin receptor domain"/>
    <property type="match status" value="1"/>
</dbReference>
<dbReference type="InterPro" id="IPR041425">
    <property type="entry name" value="C3/4/5_MG1"/>
</dbReference>
<comment type="function">
    <text evidence="6">Binds covalently through a thioester bond to the pathogen surface resulting in pathogen clearance.</text>
</comment>
<keyword evidence="4" id="KW-1015">Disulfide bond</keyword>
<sequence length="1431" mass="159642">MDKIILWSLLLACVSSTQSLDPLYTITAPKTLRSNSPYHVVITIHQAPEPVNVEISLKPTENFTEELRVKDSINSGETKKLELKVGNWKYPSYHLNVEGSGGIVFNKTESVNFNSKLYSVFIQTDKAIYQPGQIVHFRAIVTNSTLQPLSPDALVYVSDSQGNRIKQWKNITFDRGVYSGDLQLSDQVVLGDWKISVDTKEVLQNRYFTVAEYVLPTFEVLIHLPSFVTFNDSEVVATVEAKYTYGKPVKGEVTLNVSDYYCQWPCISSSVKPFALKSSIDGKAKMKLNLVKDLNLPDWYRYGSKRFTFIASVTESLTGRQQNGTNDLNLYSDKYKLNFDAQGSFKPGLLYTAYLNVLLQDDTPIIDDVNNVTVSYFYSWNELPQTLKFSVPKDGKIKIDLVPPESADIIRLSASLLESSSYATVNRAQSLSERFLQISLMTENPKIDDDVELLVNATKNLEDPLILEIIGRGKILHTKNIPGSKTNHQNIHFKLTPEMAPKVRVIVYYTTPCGEVVADALDFGVEGIFKTPVTISVNPNSTKPGSDIDVSVKTNPNAFIGLSAIDQSVLLLKKGNDITTKEVLTDLQNYEIGVRSPFHFDGDYFGRSPYSMLPWRPRSSSTLELFTNVGLIFLTNGLLARYPYSGYGGGFGGAGGMPFIESRPAQAFAAAAPGPPPPMRGPGSPNLVEPSRVRQFFPETFLWLNTTSNDEGVFSIKTAAPDTITSYFINAFAIDNENGLGLSDQPAKMQIFRPFFVTMNLPYSVIRGETLSLQGLVFNYMKEDLEAEVTLSNEDGDFTFADLENEIVDDDSKPKQLTKTIKIKSGDGASVFFYIVPKKLGYIDLKMTAKSVVSADALLRKLLVKAEGMPVYVNKAVVADLRKQSQFEEKVNIEFPKNIVKDSERIEISAISDIMGTTVNNLDKLLRMPYGCGEQNMLNFVPNIAITDYLAGTNQLTSEIKEKSIRFMESGYQRQLTYKRTDNSFSAFGNSDKDGSTWLTAFVAKSFIQARNYITIDENVIHSSLSWLSRQQFSNGSFPEVGTVFHKAMQGGSSQGLGLTAYVLSAFLESKVNGLDSSKELVDSVISGSLEILEKDFDTFESDYDLVFITYVLHLANSSNKDVAFQKMNERSKTIGDTKFWSMPLPEVNQSDPFAYYNRPRSVDVEMTSYALLTYSLRNMIAEGLPIMRWLLTKRNANGGFESTQDTVVGIQALAQYAKKISAGADSNVQVTFSYKDDKKELTLTKENALILHREQIPGDVREIDISATGKGLGILQVSWSYNILTVQEHPAFDVSTEINSVDNELTVKACTKYTYENEGESNMAVMEIGFPSGYVADKEHLPTVDEAKMIKRVETKDGDTVIVIYFDKIGEKVCTNAKAHRNNKVADLKPALVEVYDYYALEKRGEQFYNPPLVAVCDLCETEECKQKCK</sequence>
<dbReference type="Gene3D" id="2.60.40.10">
    <property type="entry name" value="Immunoglobulins"/>
    <property type="match status" value="2"/>
</dbReference>
<protein>
    <recommendedName>
        <fullName evidence="8">TEP1-F</fullName>
    </recommendedName>
</protein>
<dbReference type="InterPro" id="IPR002890">
    <property type="entry name" value="MG2"/>
</dbReference>
<dbReference type="InterPro" id="IPR008930">
    <property type="entry name" value="Terpenoid_cyclase/PrenylTrfase"/>
</dbReference>
<dbReference type="Pfam" id="PF21412">
    <property type="entry name" value="TEP1_CUB2"/>
    <property type="match status" value="1"/>
</dbReference>
<dbReference type="Gene3D" id="2.60.40.1940">
    <property type="match status" value="1"/>
</dbReference>
<dbReference type="InterPro" id="IPR011626">
    <property type="entry name" value="Alpha-macroglobulin_TED"/>
</dbReference>
<dbReference type="InterPro" id="IPR041555">
    <property type="entry name" value="MG3"/>
</dbReference>
<dbReference type="SMART" id="SM01419">
    <property type="entry name" value="Thiol-ester_cl"/>
    <property type="match status" value="1"/>
</dbReference>
<dbReference type="EMBL" id="GHBY01000364">
    <property type="protein sequence ID" value="MUP40541.1"/>
    <property type="molecule type" value="Transcribed_RNA"/>
</dbReference>
<evidence type="ECO:0000259" key="12">
    <source>
        <dbReference type="SMART" id="SM01361"/>
    </source>
</evidence>
<dbReference type="GO" id="GO:0004866">
    <property type="term" value="F:endopeptidase inhibitor activity"/>
    <property type="evidence" value="ECO:0007669"/>
    <property type="project" value="InterPro"/>
</dbReference>
<feature type="domain" description="Alpha-2-macroglobulin" evidence="11">
    <location>
        <begin position="700"/>
        <end position="791"/>
    </location>
</feature>
<evidence type="ECO:0000313" key="13">
    <source>
        <dbReference type="EMBL" id="MUP40541.1"/>
    </source>
</evidence>